<proteinExistence type="predicted"/>
<protein>
    <submittedName>
        <fullName evidence="4">DUF5060 domain-containing protein</fullName>
    </submittedName>
</protein>
<evidence type="ECO:0000259" key="1">
    <source>
        <dbReference type="Pfam" id="PF13204"/>
    </source>
</evidence>
<feature type="domain" description="DUF5060" evidence="2">
    <location>
        <begin position="13"/>
        <end position="79"/>
    </location>
</feature>
<name>A0ABU3R655_9BACL</name>
<dbReference type="Pfam" id="PF18310">
    <property type="entry name" value="DUF5605"/>
    <property type="match status" value="1"/>
</dbReference>
<dbReference type="InterPro" id="IPR017853">
    <property type="entry name" value="GH"/>
</dbReference>
<dbReference type="Proteomes" id="UP001260980">
    <property type="component" value="Unassembled WGS sequence"/>
</dbReference>
<dbReference type="SUPFAM" id="SSF51445">
    <property type="entry name" value="(Trans)glycosidases"/>
    <property type="match status" value="1"/>
</dbReference>
<dbReference type="Pfam" id="PF13204">
    <property type="entry name" value="Apiosidase"/>
    <property type="match status" value="1"/>
</dbReference>
<dbReference type="Pfam" id="PF16586">
    <property type="entry name" value="DUF5060"/>
    <property type="match status" value="1"/>
</dbReference>
<sequence>MWKEEIKLIYTRNVERWGIFELTLEGPSLGNPFTDIQLSARFRKGRNEAYAEGFYDGNGKYRIRFMPEEEGQWLFETSSSFAGMDRLQGEFACTSAANTNNHGPVRVKDSVYFEYADGTRYTPIGTTSYVWHLQDKEVQEQTLRTLREAPFNKIRMLVFPKSYLFNDREPAIYPFEGSPESGFDYSRIVPDYFTHLEKRVKELAELGVQAELILFHPYDEGRWGFDRMPQEADDRYVRYIVSRFAAFSHVWWSLANEYDLMTHKKLDDWSRLFRIVQECDYGGHLRSIHNCQTLYDFGTPWTTHASIQHADVKVISECTKQYGKPVMIDECGYEGNLDTRWGSLTPEELLCRVWEGTCRGGHVTHGETYWNTESIIWWSHGGELQGKSMRRIEFLKGIMEEAPAQLAYTSDSYDAATLSVRGEYYLQYFGPHRFAYREFSLPEGTYQVDLIDTWNMVITPIEGKHEGRFRIDLPGKLYYALRIQKV</sequence>
<comment type="caution">
    <text evidence="4">The sequence shown here is derived from an EMBL/GenBank/DDBJ whole genome shotgun (WGS) entry which is preliminary data.</text>
</comment>
<dbReference type="PANTHER" id="PTHR37836:SF2">
    <property type="entry name" value="DUF4038 DOMAIN-CONTAINING PROTEIN"/>
    <property type="match status" value="1"/>
</dbReference>
<evidence type="ECO:0000313" key="4">
    <source>
        <dbReference type="EMBL" id="MDU0199546.1"/>
    </source>
</evidence>
<evidence type="ECO:0000259" key="2">
    <source>
        <dbReference type="Pfam" id="PF16586"/>
    </source>
</evidence>
<feature type="domain" description="DUF5605" evidence="3">
    <location>
        <begin position="414"/>
        <end position="484"/>
    </location>
</feature>
<gene>
    <name evidence="4" type="ORF">RQP52_00525</name>
</gene>
<dbReference type="EMBL" id="JAWCUD010000001">
    <property type="protein sequence ID" value="MDU0199546.1"/>
    <property type="molecule type" value="Genomic_DNA"/>
</dbReference>
<dbReference type="InterPro" id="IPR025277">
    <property type="entry name" value="Apiosidase-like_cat_dom"/>
</dbReference>
<keyword evidence="5" id="KW-1185">Reference proteome</keyword>
<organism evidence="4 5">
    <name type="scientific">Paenibacillus violae</name>
    <dbReference type="NCBI Taxonomy" id="3077234"/>
    <lineage>
        <taxon>Bacteria</taxon>
        <taxon>Bacillati</taxon>
        <taxon>Bacillota</taxon>
        <taxon>Bacilli</taxon>
        <taxon>Bacillales</taxon>
        <taxon>Paenibacillaceae</taxon>
        <taxon>Paenibacillus</taxon>
    </lineage>
</organism>
<dbReference type="Gene3D" id="3.20.20.80">
    <property type="entry name" value="Glycosidases"/>
    <property type="match status" value="1"/>
</dbReference>
<evidence type="ECO:0000313" key="5">
    <source>
        <dbReference type="Proteomes" id="UP001260980"/>
    </source>
</evidence>
<dbReference type="RefSeq" id="WP_315948771.1">
    <property type="nucleotide sequence ID" value="NZ_JAWCUD010000001.1"/>
</dbReference>
<dbReference type="InterPro" id="IPR013783">
    <property type="entry name" value="Ig-like_fold"/>
</dbReference>
<feature type="domain" description="Apiosidase-like catalytic" evidence="1">
    <location>
        <begin position="110"/>
        <end position="373"/>
    </location>
</feature>
<accession>A0ABU3R655</accession>
<dbReference type="InterPro" id="IPR032260">
    <property type="entry name" value="DUF5060"/>
</dbReference>
<dbReference type="InterPro" id="IPR041239">
    <property type="entry name" value="DUF5605"/>
</dbReference>
<evidence type="ECO:0000259" key="3">
    <source>
        <dbReference type="Pfam" id="PF18310"/>
    </source>
</evidence>
<dbReference type="Gene3D" id="2.60.40.3950">
    <property type="match status" value="1"/>
</dbReference>
<reference evidence="4 5" key="1">
    <citation type="submission" date="2023-10" db="EMBL/GenBank/DDBJ databases">
        <title>Paenibacillus strain PFR10 Genome sequencing and assembly.</title>
        <authorList>
            <person name="Kim I."/>
        </authorList>
    </citation>
    <scope>NUCLEOTIDE SEQUENCE [LARGE SCALE GENOMIC DNA]</scope>
    <source>
        <strain evidence="4 5">PFR10</strain>
    </source>
</reference>
<dbReference type="PANTHER" id="PTHR37836">
    <property type="entry name" value="LMO1036 PROTEIN"/>
    <property type="match status" value="1"/>
</dbReference>
<dbReference type="Gene3D" id="2.60.40.10">
    <property type="entry name" value="Immunoglobulins"/>
    <property type="match status" value="1"/>
</dbReference>